<dbReference type="Pfam" id="PF07859">
    <property type="entry name" value="Abhydrolase_3"/>
    <property type="match status" value="1"/>
</dbReference>
<evidence type="ECO:0000256" key="1">
    <source>
        <dbReference type="ARBA" id="ARBA00022801"/>
    </source>
</evidence>
<evidence type="ECO:0000313" key="4">
    <source>
        <dbReference type="Proteomes" id="UP000467105"/>
    </source>
</evidence>
<dbReference type="PANTHER" id="PTHR48081:SF8">
    <property type="entry name" value="ALPHA_BETA HYDROLASE FOLD-3 DOMAIN-CONTAINING PROTEIN-RELATED"/>
    <property type="match status" value="1"/>
</dbReference>
<sequence>MTSKLDLDPRLDPRIKAFFAGIDLGTAKPNVSSREELLAQENTPAALAAQDRVNALFNAMDSEEVAPSAGLTVRTETFTSSPDGNTIKIQYIRPDNAETVPCVYYIHGGRMQFSSCFLGNYKAWGRMIAARGVAVAMIDFRNSVHPSSAPEVAPFPAGLNDCVSGLKWVHARAGSLGIDPQRIVVAGESGGGNLTLALGMKLKRDGDHSLIQGLYAMCPFIAGEWPLPQNPSSVENEGIFIFVQENRSTMAYGIDAFRARNALAWPGMAKSDDVRGLPPVVISVNECDPLRDEGIAFYRLLLNSGVSARCRQIMGTVHGTEILPVICPDISRDTACDIANFARCTS</sequence>
<dbReference type="AlphaFoldDB" id="A0A7I7YQT2"/>
<dbReference type="RefSeq" id="WP_197745584.1">
    <property type="nucleotide sequence ID" value="NZ_AP022614.1"/>
</dbReference>
<dbReference type="Proteomes" id="UP000467105">
    <property type="component" value="Chromosome"/>
</dbReference>
<protein>
    <submittedName>
        <fullName evidence="3">Carboxylesterase NlhH</fullName>
    </submittedName>
</protein>
<dbReference type="GO" id="GO:0016787">
    <property type="term" value="F:hydrolase activity"/>
    <property type="evidence" value="ECO:0007669"/>
    <property type="project" value="UniProtKB-KW"/>
</dbReference>
<dbReference type="InterPro" id="IPR029058">
    <property type="entry name" value="AB_hydrolase_fold"/>
</dbReference>
<evidence type="ECO:0000259" key="2">
    <source>
        <dbReference type="Pfam" id="PF07859"/>
    </source>
</evidence>
<reference evidence="3 4" key="1">
    <citation type="journal article" date="2019" name="Emerg. Microbes Infect.">
        <title>Comprehensive subspecies identification of 175 nontuberculous mycobacteria species based on 7547 genomic profiles.</title>
        <authorList>
            <person name="Matsumoto Y."/>
            <person name="Kinjo T."/>
            <person name="Motooka D."/>
            <person name="Nabeya D."/>
            <person name="Jung N."/>
            <person name="Uechi K."/>
            <person name="Horii T."/>
            <person name="Iida T."/>
            <person name="Fujita J."/>
            <person name="Nakamura S."/>
        </authorList>
    </citation>
    <scope>NUCLEOTIDE SEQUENCE [LARGE SCALE GENOMIC DNA]</scope>
    <source>
        <strain evidence="3 4">JCM 14742</strain>
    </source>
</reference>
<dbReference type="SUPFAM" id="SSF53474">
    <property type="entry name" value="alpha/beta-Hydrolases"/>
    <property type="match status" value="1"/>
</dbReference>
<name>A0A7I7YQT2_9MYCO</name>
<organism evidence="3 4">
    <name type="scientific">Mycobacterium parmense</name>
    <dbReference type="NCBI Taxonomy" id="185642"/>
    <lineage>
        <taxon>Bacteria</taxon>
        <taxon>Bacillati</taxon>
        <taxon>Actinomycetota</taxon>
        <taxon>Actinomycetes</taxon>
        <taxon>Mycobacteriales</taxon>
        <taxon>Mycobacteriaceae</taxon>
        <taxon>Mycobacterium</taxon>
        <taxon>Mycobacterium simiae complex</taxon>
    </lineage>
</organism>
<feature type="domain" description="Alpha/beta hydrolase fold-3" evidence="2">
    <location>
        <begin position="103"/>
        <end position="320"/>
    </location>
</feature>
<evidence type="ECO:0000313" key="3">
    <source>
        <dbReference type="EMBL" id="BBZ43514.1"/>
    </source>
</evidence>
<keyword evidence="1" id="KW-0378">Hydrolase</keyword>
<dbReference type="InterPro" id="IPR050300">
    <property type="entry name" value="GDXG_lipolytic_enzyme"/>
</dbReference>
<dbReference type="InterPro" id="IPR013094">
    <property type="entry name" value="AB_hydrolase_3"/>
</dbReference>
<dbReference type="EMBL" id="AP022614">
    <property type="protein sequence ID" value="BBZ43514.1"/>
    <property type="molecule type" value="Genomic_DNA"/>
</dbReference>
<proteinExistence type="predicted"/>
<dbReference type="PANTHER" id="PTHR48081">
    <property type="entry name" value="AB HYDROLASE SUPERFAMILY PROTEIN C4A8.06C"/>
    <property type="match status" value="1"/>
</dbReference>
<accession>A0A7I7YQT2</accession>
<gene>
    <name evidence="3" type="primary">lipH_1</name>
    <name evidence="3" type="ORF">MPRM_07950</name>
</gene>
<dbReference type="Gene3D" id="3.40.50.1820">
    <property type="entry name" value="alpha/beta hydrolase"/>
    <property type="match status" value="1"/>
</dbReference>
<dbReference type="SMR" id="A0A7I7YQT2"/>
<keyword evidence="4" id="KW-1185">Reference proteome</keyword>